<dbReference type="Proteomes" id="UP000281192">
    <property type="component" value="Chromosome"/>
</dbReference>
<protein>
    <submittedName>
        <fullName evidence="2">DUF1810 domain-containing protein</fullName>
    </submittedName>
</protein>
<dbReference type="KEGG" id="cfh:C1707_11155"/>
<dbReference type="Proteomes" id="UP000234483">
    <property type="component" value="Unassembled WGS sequence"/>
</dbReference>
<evidence type="ECO:0000313" key="2">
    <source>
        <dbReference type="EMBL" id="PLR20077.1"/>
    </source>
</evidence>
<reference evidence="2 3" key="1">
    <citation type="submission" date="2017-12" db="EMBL/GenBank/DDBJ databases">
        <title>The genome sequence of Caulobacter flavus CGMCC1 15093.</title>
        <authorList>
            <person name="Gao J."/>
            <person name="Mao X."/>
            <person name="Sun J."/>
        </authorList>
    </citation>
    <scope>NUCLEOTIDE SEQUENCE [LARGE SCALE GENOMIC DNA]</scope>
    <source>
        <strain evidence="2 3">CGMCC1 15093</strain>
    </source>
</reference>
<accession>A0A2N5D1X3</accession>
<dbReference type="OrthoDB" id="9801870at2"/>
<name>A0A2N5D1X3_9CAUL</name>
<keyword evidence="4" id="KW-1185">Reference proteome</keyword>
<dbReference type="EMBL" id="PJRQ01000007">
    <property type="protein sequence ID" value="PLR20077.1"/>
    <property type="molecule type" value="Genomic_DNA"/>
</dbReference>
<proteinExistence type="predicted"/>
<gene>
    <name evidence="1" type="ORF">C1707_11155</name>
    <name evidence="2" type="ORF">CFHF_02615</name>
</gene>
<sequence length="137" mass="14872">MPHDLARFLAAQASAYPAALAELRGGRKRTHWMWFVFPQVGGLGRSPTAQFYAIAGLDEARAYLAHPVLGPRLLDCVEALLALPGGDPHAVFGSPDDAKLRSSLTLFSAAAPDEPRFRAALAKYFDGRDDPLTLERL</sequence>
<dbReference type="PIRSF" id="PIRSF008546">
    <property type="entry name" value="UCP008546"/>
    <property type="match status" value="1"/>
</dbReference>
<evidence type="ECO:0000313" key="4">
    <source>
        <dbReference type="Proteomes" id="UP000281192"/>
    </source>
</evidence>
<organism evidence="2 3">
    <name type="scientific">Caulobacter flavus</name>
    <dbReference type="NCBI Taxonomy" id="1679497"/>
    <lineage>
        <taxon>Bacteria</taxon>
        <taxon>Pseudomonadati</taxon>
        <taxon>Pseudomonadota</taxon>
        <taxon>Alphaproteobacteria</taxon>
        <taxon>Caulobacterales</taxon>
        <taxon>Caulobacteraceae</taxon>
        <taxon>Caulobacter</taxon>
    </lineage>
</organism>
<dbReference type="AlphaFoldDB" id="A0A2N5D1X3"/>
<evidence type="ECO:0000313" key="3">
    <source>
        <dbReference type="Proteomes" id="UP000234483"/>
    </source>
</evidence>
<dbReference type="RefSeq" id="WP_101711472.1">
    <property type="nucleotide sequence ID" value="NZ_CP026100.1"/>
</dbReference>
<dbReference type="InterPro" id="IPR036287">
    <property type="entry name" value="Rv1873-like_sf"/>
</dbReference>
<dbReference type="SUPFAM" id="SSF140736">
    <property type="entry name" value="Rv1873-like"/>
    <property type="match status" value="1"/>
</dbReference>
<dbReference type="Gene3D" id="1.25.40.380">
    <property type="entry name" value="Protein of unknown function DUF1810"/>
    <property type="match status" value="1"/>
</dbReference>
<reference evidence="1 4" key="2">
    <citation type="submission" date="2018-01" db="EMBL/GenBank/DDBJ databases">
        <title>Complete genome sequence of Caulobacter flavus RHGG3.</title>
        <authorList>
            <person name="Yang E."/>
        </authorList>
    </citation>
    <scope>NUCLEOTIDE SEQUENCE [LARGE SCALE GENOMIC DNA]</scope>
    <source>
        <strain evidence="1 4">RHGG3</strain>
    </source>
</reference>
<dbReference type="EMBL" id="CP026100">
    <property type="protein sequence ID" value="AYV46781.1"/>
    <property type="molecule type" value="Genomic_DNA"/>
</dbReference>
<evidence type="ECO:0000313" key="1">
    <source>
        <dbReference type="EMBL" id="AYV46781.1"/>
    </source>
</evidence>
<dbReference type="InterPro" id="IPR014937">
    <property type="entry name" value="DUF1810"/>
</dbReference>
<dbReference type="Pfam" id="PF08837">
    <property type="entry name" value="DUF1810"/>
    <property type="match status" value="1"/>
</dbReference>